<feature type="region of interest" description="Disordered" evidence="1">
    <location>
        <begin position="182"/>
        <end position="216"/>
    </location>
</feature>
<accession>A0A166BQP4</accession>
<dbReference type="Proteomes" id="UP000077266">
    <property type="component" value="Unassembled WGS sequence"/>
</dbReference>
<feature type="non-terminal residue" evidence="3">
    <location>
        <position position="1"/>
    </location>
</feature>
<evidence type="ECO:0000256" key="1">
    <source>
        <dbReference type="SAM" id="MobiDB-lite"/>
    </source>
</evidence>
<feature type="domain" description="ASX DEUBAD" evidence="2">
    <location>
        <begin position="47"/>
        <end position="190"/>
    </location>
</feature>
<organism evidence="3 4">
    <name type="scientific">Exidia glandulosa HHB12029</name>
    <dbReference type="NCBI Taxonomy" id="1314781"/>
    <lineage>
        <taxon>Eukaryota</taxon>
        <taxon>Fungi</taxon>
        <taxon>Dikarya</taxon>
        <taxon>Basidiomycota</taxon>
        <taxon>Agaricomycotina</taxon>
        <taxon>Agaricomycetes</taxon>
        <taxon>Auriculariales</taxon>
        <taxon>Exidiaceae</taxon>
        <taxon>Exidia</taxon>
    </lineage>
</organism>
<evidence type="ECO:0000313" key="4">
    <source>
        <dbReference type="Proteomes" id="UP000077266"/>
    </source>
</evidence>
<gene>
    <name evidence="3" type="ORF">EXIGLDRAFT_725705</name>
</gene>
<proteinExistence type="predicted"/>
<evidence type="ECO:0000313" key="3">
    <source>
        <dbReference type="EMBL" id="KZW03250.1"/>
    </source>
</evidence>
<reference evidence="3 4" key="1">
    <citation type="journal article" date="2016" name="Mol. Biol. Evol.">
        <title>Comparative Genomics of Early-Diverging Mushroom-Forming Fungi Provides Insights into the Origins of Lignocellulose Decay Capabilities.</title>
        <authorList>
            <person name="Nagy L.G."/>
            <person name="Riley R."/>
            <person name="Tritt A."/>
            <person name="Adam C."/>
            <person name="Daum C."/>
            <person name="Floudas D."/>
            <person name="Sun H."/>
            <person name="Yadav J.S."/>
            <person name="Pangilinan J."/>
            <person name="Larsson K.H."/>
            <person name="Matsuura K."/>
            <person name="Barry K."/>
            <person name="Labutti K."/>
            <person name="Kuo R."/>
            <person name="Ohm R.A."/>
            <person name="Bhattacharya S.S."/>
            <person name="Shirouzu T."/>
            <person name="Yoshinaga Y."/>
            <person name="Martin F.M."/>
            <person name="Grigoriev I.V."/>
            <person name="Hibbett D.S."/>
        </authorList>
    </citation>
    <scope>NUCLEOTIDE SEQUENCE [LARGE SCALE GENOMIC DNA]</scope>
    <source>
        <strain evidence="3 4">HHB12029</strain>
    </source>
</reference>
<dbReference type="STRING" id="1314781.A0A166BQP4"/>
<dbReference type="InParanoid" id="A0A166BQP4"/>
<evidence type="ECO:0000259" key="2">
    <source>
        <dbReference type="Pfam" id="PF13919"/>
    </source>
</evidence>
<name>A0A166BQP4_EXIGL</name>
<dbReference type="InterPro" id="IPR028020">
    <property type="entry name" value="ASX_DEUBAD_dom"/>
</dbReference>
<protein>
    <recommendedName>
        <fullName evidence="2">ASX DEUBAD domain-containing protein</fullName>
    </recommendedName>
</protein>
<feature type="region of interest" description="Disordered" evidence="1">
    <location>
        <begin position="1"/>
        <end position="50"/>
    </location>
</feature>
<dbReference type="OrthoDB" id="2289918at2759"/>
<dbReference type="EMBL" id="KV425884">
    <property type="protein sequence ID" value="KZW03250.1"/>
    <property type="molecule type" value="Genomic_DNA"/>
</dbReference>
<keyword evidence="4" id="KW-1185">Reference proteome</keyword>
<dbReference type="Pfam" id="PF13919">
    <property type="entry name" value="ASXH"/>
    <property type="match status" value="1"/>
</dbReference>
<dbReference type="AlphaFoldDB" id="A0A166BQP4"/>
<sequence length="357" mass="39063">MTEPTRTRPTRTKRAPPKPADEDSDEPQPKATVTRGRKRKAEEDEAPPVDEVEDLLTNPKGKLAGVDMTRLVNASTWACMSPDARAILSTMLPPAAFSGFRADVSATHPDKRHSRVSDESMDVDGARDGTVELDPAFLSSTFMEAALTTFQDNLVNGYFTKAHEKETEEYRTGLRAGTLHAEWKDDKWDEQQAGTSTARDQEPEKPKAVPPKPVPRLADLASKGGVAVGDILSYSRIVDSSVRLQKDVIVLSIHGRTHAVRVAFASSTVEGLPAHYLGPDVPQGRADDMEQVSVTTLSQLESTILEAMGRAELDPSEDPWDSFTLWRGVDVDNLGDGEKGGRRSLGKLTIIRDSYTQ</sequence>